<protein>
    <submittedName>
        <fullName evidence="2">Uncharacterized protein</fullName>
    </submittedName>
</protein>
<comment type="caution">
    <text evidence="2">The sequence shown here is derived from an EMBL/GenBank/DDBJ whole genome shotgun (WGS) entry which is preliminary data.</text>
</comment>
<dbReference type="EMBL" id="WNYA01000642">
    <property type="protein sequence ID" value="KAG8547709.1"/>
    <property type="molecule type" value="Genomic_DNA"/>
</dbReference>
<organism evidence="2 3">
    <name type="scientific">Engystomops pustulosus</name>
    <name type="common">Tungara frog</name>
    <name type="synonym">Physalaemus pustulosus</name>
    <dbReference type="NCBI Taxonomy" id="76066"/>
    <lineage>
        <taxon>Eukaryota</taxon>
        <taxon>Metazoa</taxon>
        <taxon>Chordata</taxon>
        <taxon>Craniata</taxon>
        <taxon>Vertebrata</taxon>
        <taxon>Euteleostomi</taxon>
        <taxon>Amphibia</taxon>
        <taxon>Batrachia</taxon>
        <taxon>Anura</taxon>
        <taxon>Neobatrachia</taxon>
        <taxon>Hyloidea</taxon>
        <taxon>Leptodactylidae</taxon>
        <taxon>Leiuperinae</taxon>
        <taxon>Engystomops</taxon>
    </lineage>
</organism>
<evidence type="ECO:0000256" key="1">
    <source>
        <dbReference type="SAM" id="MobiDB-lite"/>
    </source>
</evidence>
<gene>
    <name evidence="2" type="ORF">GDO81_027740</name>
</gene>
<evidence type="ECO:0000313" key="2">
    <source>
        <dbReference type="EMBL" id="KAG8547709.1"/>
    </source>
</evidence>
<name>A0AAV6ZJN7_ENGPU</name>
<sequence>MPGWHQYFPYASISSTTGDFPYPQGQETKDWNPLSVDPPDNSPVFVSCPSRWMEACRPPCKACRLEPLEGTWRLYRVRGLWAAEPPAFAAPAA</sequence>
<dbReference type="AlphaFoldDB" id="A0AAV6ZJN7"/>
<reference evidence="2" key="1">
    <citation type="thesis" date="2020" institute="ProQuest LLC" country="789 East Eisenhower Parkway, Ann Arbor, MI, USA">
        <title>Comparative Genomics and Chromosome Evolution.</title>
        <authorList>
            <person name="Mudd A.B."/>
        </authorList>
    </citation>
    <scope>NUCLEOTIDE SEQUENCE</scope>
    <source>
        <strain evidence="2">237g6f4</strain>
        <tissue evidence="2">Blood</tissue>
    </source>
</reference>
<dbReference type="Proteomes" id="UP000824782">
    <property type="component" value="Unassembled WGS sequence"/>
</dbReference>
<accession>A0AAV6ZJN7</accession>
<evidence type="ECO:0000313" key="3">
    <source>
        <dbReference type="Proteomes" id="UP000824782"/>
    </source>
</evidence>
<feature type="region of interest" description="Disordered" evidence="1">
    <location>
        <begin position="12"/>
        <end position="37"/>
    </location>
</feature>
<keyword evidence="3" id="KW-1185">Reference proteome</keyword>
<proteinExistence type="predicted"/>